<protein>
    <recommendedName>
        <fullName evidence="2">Small ribosomal subunit protein mS35 mitochondrial conserved domain-containing protein</fullName>
    </recommendedName>
</protein>
<dbReference type="PANTHER" id="PTHR13490:SF0">
    <property type="entry name" value="SMALL RIBOSOMAL SUBUNIT PROTEIN MS35"/>
    <property type="match status" value="1"/>
</dbReference>
<evidence type="ECO:0000259" key="2">
    <source>
        <dbReference type="Pfam" id="PF10213"/>
    </source>
</evidence>
<dbReference type="InterPro" id="IPR039848">
    <property type="entry name" value="Ribosomal_mS35_mt"/>
</dbReference>
<dbReference type="Pfam" id="PF10213">
    <property type="entry name" value="MRP-S28"/>
    <property type="match status" value="1"/>
</dbReference>
<evidence type="ECO:0000313" key="4">
    <source>
        <dbReference type="Proteomes" id="UP000235786"/>
    </source>
</evidence>
<name>A0A2J6S0B3_HYAVF</name>
<dbReference type="GO" id="GO:0005763">
    <property type="term" value="C:mitochondrial small ribosomal subunit"/>
    <property type="evidence" value="ECO:0007669"/>
    <property type="project" value="TreeGrafter"/>
</dbReference>
<feature type="region of interest" description="Disordered" evidence="1">
    <location>
        <begin position="74"/>
        <end position="95"/>
    </location>
</feature>
<dbReference type="AlphaFoldDB" id="A0A2J6S0B3"/>
<dbReference type="GO" id="GO:0003735">
    <property type="term" value="F:structural constituent of ribosome"/>
    <property type="evidence" value="ECO:0007669"/>
    <property type="project" value="InterPro"/>
</dbReference>
<keyword evidence="4" id="KW-1185">Reference proteome</keyword>
<feature type="compositionally biased region" description="Acidic residues" evidence="1">
    <location>
        <begin position="74"/>
        <end position="91"/>
    </location>
</feature>
<dbReference type="OrthoDB" id="283424at2759"/>
<dbReference type="STRING" id="1149755.A0A2J6S0B3"/>
<dbReference type="Proteomes" id="UP000235786">
    <property type="component" value="Unassembled WGS sequence"/>
</dbReference>
<accession>A0A2J6S0B3</accession>
<evidence type="ECO:0000256" key="1">
    <source>
        <dbReference type="SAM" id="MobiDB-lite"/>
    </source>
</evidence>
<reference evidence="3 4" key="1">
    <citation type="submission" date="2016-04" db="EMBL/GenBank/DDBJ databases">
        <title>A degradative enzymes factory behind the ericoid mycorrhizal symbiosis.</title>
        <authorList>
            <consortium name="DOE Joint Genome Institute"/>
            <person name="Martino E."/>
            <person name="Morin E."/>
            <person name="Grelet G."/>
            <person name="Kuo A."/>
            <person name="Kohler A."/>
            <person name="Daghino S."/>
            <person name="Barry K."/>
            <person name="Choi C."/>
            <person name="Cichocki N."/>
            <person name="Clum A."/>
            <person name="Copeland A."/>
            <person name="Hainaut M."/>
            <person name="Haridas S."/>
            <person name="Labutti K."/>
            <person name="Lindquist E."/>
            <person name="Lipzen A."/>
            <person name="Khouja H.-R."/>
            <person name="Murat C."/>
            <person name="Ohm R."/>
            <person name="Olson A."/>
            <person name="Spatafora J."/>
            <person name="Veneault-Fourrey C."/>
            <person name="Henrissat B."/>
            <person name="Grigoriev I."/>
            <person name="Martin F."/>
            <person name="Perotto S."/>
        </authorList>
    </citation>
    <scope>NUCLEOTIDE SEQUENCE [LARGE SCALE GENOMIC DNA]</scope>
    <source>
        <strain evidence="3 4">F</strain>
    </source>
</reference>
<dbReference type="GO" id="GO:0032543">
    <property type="term" value="P:mitochondrial translation"/>
    <property type="evidence" value="ECO:0007669"/>
    <property type="project" value="InterPro"/>
</dbReference>
<gene>
    <name evidence="3" type="ORF">L207DRAFT_525557</name>
</gene>
<organism evidence="3 4">
    <name type="scientific">Hyaloscypha variabilis (strain UAMH 11265 / GT02V1 / F)</name>
    <name type="common">Meliniomyces variabilis</name>
    <dbReference type="NCBI Taxonomy" id="1149755"/>
    <lineage>
        <taxon>Eukaryota</taxon>
        <taxon>Fungi</taxon>
        <taxon>Dikarya</taxon>
        <taxon>Ascomycota</taxon>
        <taxon>Pezizomycotina</taxon>
        <taxon>Leotiomycetes</taxon>
        <taxon>Helotiales</taxon>
        <taxon>Hyaloscyphaceae</taxon>
        <taxon>Hyaloscypha</taxon>
        <taxon>Hyaloscypha variabilis</taxon>
    </lineage>
</organism>
<dbReference type="EMBL" id="KZ613941">
    <property type="protein sequence ID" value="PMD44204.1"/>
    <property type="molecule type" value="Genomic_DNA"/>
</dbReference>
<evidence type="ECO:0000313" key="3">
    <source>
        <dbReference type="EMBL" id="PMD44204.1"/>
    </source>
</evidence>
<dbReference type="PANTHER" id="PTHR13490">
    <property type="entry name" value="MITOCHONDRIAL 28S RIBOSOMAL PROTEIN S28"/>
    <property type="match status" value="1"/>
</dbReference>
<dbReference type="InterPro" id="IPR019349">
    <property type="entry name" value="Ribosomal_mS35_mit"/>
</dbReference>
<proteinExistence type="predicted"/>
<sequence length="364" mass="42362">MAASLQSFRFAVRSYNCRYLVPQYAAKSIGRGRELSTTPRKWKEASVDEIEAGLAKIAATSRLAAEYLRVSKETDEELMTSDESSQQDEEELRQKYAARQQPYVLPLRRKRLKDTFMNMGDPEPWEEEGMLDDDHDDMPSLAHGELEQHREMRHYARLAAWEMPLLSQLAKPFQPPTADMPLRFRYTTYMGEQHPAEKKVVLEFTPADIPDLTDVQRDKLRKLSGVRWNPEEDIVKMSCEMFETQAQNKRYLGDLVDKLLAEAKDPTDTFEDVPFDTRHHRFKPKLSFPEEWNMTEQRRIELARYRQAIADKDRHLELAEQLIDGIKQIDEGLAKQEPIRESLPDMLLAARRPGAKGKRVGVRR</sequence>
<feature type="domain" description="Small ribosomal subunit protein mS35 mitochondrial conserved" evidence="2">
    <location>
        <begin position="172"/>
        <end position="293"/>
    </location>
</feature>